<proteinExistence type="predicted"/>
<feature type="compositionally biased region" description="Basic and acidic residues" evidence="3">
    <location>
        <begin position="809"/>
        <end position="820"/>
    </location>
</feature>
<sequence>MRTDTLLLPLPLLLLVAAFCGGDAQQPPAAVRQYYIAAVEIGWDYIHVEDGDPASEQRKKPKDIPQKYIKAVYREYLDATYTVPKPRPAWTGIQGPVIVAQAGETVLVHFKNLASQPYSISPVGISYWKHSEGAGYDDSTAGHEKEDDAVYPGGYYEYVWDISPKDGPTGDDPECLTYSYSSQVDPVRDVNSGLIGALLICKMSAFTDEGQRRNQAFVLLFVVFDESKSWYGEVLTHRKVTVEVTPMTFVTAEMKPATVGSFLISCQIHAPHHDGMSAMFLVEKCPDPVVLPGPDMRNAKPSNDDDYDYNYDGEEIFNIINFKPKKLNLQVRSSRGANFQVWEHYIAIEELTWDYTPHLSSTDSELQSRFFPTSASRLSYKYKKVAFVEYTDKSFTRRKNTEKSLMGPLLKGKVGDQIHITLKNTASRPFNIYPNGLSSIRPMKRSKNASEKDLHTMGVGPNETFGYIWELTANDGPLEEDPQCLTQLYQSTVDPEKDLASGLVGTLLICKNEAIDQRGRLVGPDKDWSLVFAVFDENNSWYMKENIHNTTQTPTGYNDTDPDVYNSHVIYTVNGIMFRRRQFVICKTDVAFWHVASVGTPTEFLSVYFTGNLFQHQGLYQSVLTLFPMSGLTVSMEPEVVGEWEIGAFDGSLKSRGMSIQYTVLTCEREDLLVDHELDEVNFSDYVDHLVLGLRGMRPRNHTVLLKVCNKVPINNSTHSVNTSTLNATDGRRCYLKKVTLTPPGGEDANITSGERIPEDILEELQLDGEVTAAPSGILRVGEQALRRRRQAEDNSTDFDIYSGDEGGEERSEIQERPAENRTTANATRDKQDQRT</sequence>
<dbReference type="CDD" id="cd14452">
    <property type="entry name" value="CuRO_1_FVIII_like"/>
    <property type="match status" value="1"/>
</dbReference>
<dbReference type="SUPFAM" id="SSF49503">
    <property type="entry name" value="Cupredoxins"/>
    <property type="match status" value="4"/>
</dbReference>
<dbReference type="InterPro" id="IPR033138">
    <property type="entry name" value="Cu_oxidase_CS"/>
</dbReference>
<dbReference type="GO" id="GO:0046872">
    <property type="term" value="F:metal ion binding"/>
    <property type="evidence" value="ECO:0007669"/>
    <property type="project" value="UniProtKB-KW"/>
</dbReference>
<feature type="region of interest" description="Disordered" evidence="3">
    <location>
        <begin position="789"/>
        <end position="836"/>
    </location>
</feature>
<dbReference type="GO" id="GO:0038023">
    <property type="term" value="F:signaling receptor activity"/>
    <property type="evidence" value="ECO:0007669"/>
    <property type="project" value="TreeGrafter"/>
</dbReference>
<evidence type="ECO:0000313" key="6">
    <source>
        <dbReference type="Proteomes" id="UP000516260"/>
    </source>
</evidence>
<dbReference type="FunFam" id="2.60.40.420:FF:000028">
    <property type="entry name" value="Ceruloplasmin"/>
    <property type="match status" value="1"/>
</dbReference>
<evidence type="ECO:0000256" key="2">
    <source>
        <dbReference type="ARBA" id="ARBA00023157"/>
    </source>
</evidence>
<dbReference type="Proteomes" id="UP000516260">
    <property type="component" value="Chromosome 14"/>
</dbReference>
<keyword evidence="6" id="KW-1185">Reference proteome</keyword>
<evidence type="ECO:0000313" key="5">
    <source>
        <dbReference type="EMBL" id="TNM99219.1"/>
    </source>
</evidence>
<keyword evidence="2" id="KW-1015">Disulfide bond</keyword>
<gene>
    <name evidence="5" type="ORF">fugu_013783</name>
</gene>
<name>A0A4Z2C482_9TELE</name>
<evidence type="ECO:0008006" key="7">
    <source>
        <dbReference type="Google" id="ProtNLM"/>
    </source>
</evidence>
<feature type="signal peptide" evidence="4">
    <location>
        <begin position="1"/>
        <end position="24"/>
    </location>
</feature>
<dbReference type="GO" id="GO:0005886">
    <property type="term" value="C:plasma membrane"/>
    <property type="evidence" value="ECO:0007669"/>
    <property type="project" value="TreeGrafter"/>
</dbReference>
<evidence type="ECO:0000256" key="3">
    <source>
        <dbReference type="SAM" id="MobiDB-lite"/>
    </source>
</evidence>
<dbReference type="PANTHER" id="PTHR46806:SF7">
    <property type="entry name" value="COAGULATION FACTOR VIII"/>
    <property type="match status" value="1"/>
</dbReference>
<dbReference type="AlphaFoldDB" id="A0A4Z2C482"/>
<dbReference type="PANTHER" id="PTHR46806">
    <property type="entry name" value="F5/8 TYPE C DOMAIN-CONTAINING PROTEIN"/>
    <property type="match status" value="1"/>
</dbReference>
<dbReference type="CDD" id="cd11016">
    <property type="entry name" value="CuRO_4_FVIII_like"/>
    <property type="match status" value="1"/>
</dbReference>
<keyword evidence="1" id="KW-0479">Metal-binding</keyword>
<comment type="caution">
    <text evidence="5">The sequence shown here is derived from an EMBL/GenBank/DDBJ whole genome shotgun (WGS) entry which is preliminary data.</text>
</comment>
<keyword evidence="4" id="KW-0732">Signal</keyword>
<dbReference type="InterPro" id="IPR050633">
    <property type="entry name" value="Neuropilin_MCO_CoagFactor"/>
</dbReference>
<dbReference type="PROSITE" id="PS00079">
    <property type="entry name" value="MULTICOPPER_OXIDASE1"/>
    <property type="match status" value="1"/>
</dbReference>
<evidence type="ECO:0000256" key="4">
    <source>
        <dbReference type="SAM" id="SignalP"/>
    </source>
</evidence>
<reference evidence="5 6" key="1">
    <citation type="submission" date="2019-04" db="EMBL/GenBank/DDBJ databases">
        <title>The sequence and de novo assembly of Takifugu bimaculatus genome using PacBio and Hi-C technologies.</title>
        <authorList>
            <person name="Xu P."/>
            <person name="Liu B."/>
            <person name="Zhou Z."/>
        </authorList>
    </citation>
    <scope>NUCLEOTIDE SEQUENCE [LARGE SCALE GENOMIC DNA]</scope>
    <source>
        <strain evidence="5">TB-2018</strain>
        <tissue evidence="5">Muscle</tissue>
    </source>
</reference>
<evidence type="ECO:0000256" key="1">
    <source>
        <dbReference type="ARBA" id="ARBA00022723"/>
    </source>
</evidence>
<dbReference type="Gene3D" id="2.60.40.420">
    <property type="entry name" value="Cupredoxins - blue copper proteins"/>
    <property type="match status" value="3"/>
</dbReference>
<dbReference type="EMBL" id="SWLE01000006">
    <property type="protein sequence ID" value="TNM99219.1"/>
    <property type="molecule type" value="Genomic_DNA"/>
</dbReference>
<accession>A0A4Z2C482</accession>
<organism evidence="5 6">
    <name type="scientific">Takifugu bimaculatus</name>
    <dbReference type="NCBI Taxonomy" id="433685"/>
    <lineage>
        <taxon>Eukaryota</taxon>
        <taxon>Metazoa</taxon>
        <taxon>Chordata</taxon>
        <taxon>Craniata</taxon>
        <taxon>Vertebrata</taxon>
        <taxon>Euteleostomi</taxon>
        <taxon>Actinopterygii</taxon>
        <taxon>Neopterygii</taxon>
        <taxon>Teleostei</taxon>
        <taxon>Neoteleostei</taxon>
        <taxon>Acanthomorphata</taxon>
        <taxon>Eupercaria</taxon>
        <taxon>Tetraodontiformes</taxon>
        <taxon>Tetradontoidea</taxon>
        <taxon>Tetraodontidae</taxon>
        <taxon>Takifugu</taxon>
    </lineage>
</organism>
<feature type="chain" id="PRO_5021229260" description="Plastocyanin-like domain-containing protein" evidence="4">
    <location>
        <begin position="25"/>
        <end position="836"/>
    </location>
</feature>
<protein>
    <recommendedName>
        <fullName evidence="7">Plastocyanin-like domain-containing protein</fullName>
    </recommendedName>
</protein>
<dbReference type="InterPro" id="IPR008972">
    <property type="entry name" value="Cupredoxin"/>
</dbReference>